<dbReference type="RefSeq" id="WP_073378209.1">
    <property type="nucleotide sequence ID" value="NZ_FQZK01000004.1"/>
</dbReference>
<evidence type="ECO:0000256" key="2">
    <source>
        <dbReference type="ARBA" id="ARBA00004696"/>
    </source>
</evidence>
<dbReference type="UniPathway" id="UPA00035">
    <property type="reaction ID" value="UER00043"/>
</dbReference>
<evidence type="ECO:0000256" key="1">
    <source>
        <dbReference type="ARBA" id="ARBA00001633"/>
    </source>
</evidence>
<evidence type="ECO:0000256" key="6">
    <source>
        <dbReference type="ARBA" id="ARBA00022822"/>
    </source>
</evidence>
<dbReference type="CDD" id="cd00331">
    <property type="entry name" value="IGPS"/>
    <property type="match status" value="1"/>
</dbReference>
<evidence type="ECO:0000256" key="3">
    <source>
        <dbReference type="ARBA" id="ARBA00008737"/>
    </source>
</evidence>
<dbReference type="InterPro" id="IPR001468">
    <property type="entry name" value="Indole-3-GlycerolPSynthase_CS"/>
</dbReference>
<dbReference type="AlphaFoldDB" id="A0A1M6HU14"/>
<keyword evidence="6 9" id="KW-0822">Tryptophan biosynthesis</keyword>
<evidence type="ECO:0000256" key="7">
    <source>
        <dbReference type="ARBA" id="ARBA00023141"/>
    </source>
</evidence>
<dbReference type="Proteomes" id="UP000184452">
    <property type="component" value="Unassembled WGS sequence"/>
</dbReference>
<protein>
    <recommendedName>
        <fullName evidence="9">Indole-3-glycerol phosphate synthase</fullName>
        <shortName evidence="9">IGPS</shortName>
        <ecNumber evidence="9">4.1.1.48</ecNumber>
    </recommendedName>
</protein>
<dbReference type="OrthoDB" id="9804217at2"/>
<evidence type="ECO:0000256" key="4">
    <source>
        <dbReference type="ARBA" id="ARBA00022605"/>
    </source>
</evidence>
<dbReference type="InterPro" id="IPR013798">
    <property type="entry name" value="Indole-3-glycerol_P_synth_dom"/>
</dbReference>
<dbReference type="STRING" id="758803.SAMN05421803_104308"/>
<dbReference type="InterPro" id="IPR011060">
    <property type="entry name" value="RibuloseP-bd_barrel"/>
</dbReference>
<dbReference type="PANTHER" id="PTHR22854">
    <property type="entry name" value="TRYPTOPHAN BIOSYNTHESIS PROTEIN"/>
    <property type="match status" value="1"/>
</dbReference>
<evidence type="ECO:0000259" key="10">
    <source>
        <dbReference type="Pfam" id="PF00218"/>
    </source>
</evidence>
<dbReference type="NCBIfam" id="NF001369">
    <property type="entry name" value="PRK00278.1-1"/>
    <property type="match status" value="1"/>
</dbReference>
<evidence type="ECO:0000256" key="5">
    <source>
        <dbReference type="ARBA" id="ARBA00022793"/>
    </source>
</evidence>
<sequence>MSVLDEILDGVRADLAERQEALPLDELKEQAASAPTPKDAEAALRRPGVHVIAEVKRASPSKGPLAAIADPAALARDYEAGGAALISVLTEQRRFNGSLADLRAVARAVDTPLLRKDFVVSSYQLWEARAFGASAVLLIVAALPQEALVSLVERARSLGLMPLVEVHDEDEADRALDAGATVVGVNARNLKTLEVDRDTFARLAPRLPSDIVKIAESGIRGPHDLLAYAGAGAGAVLVGESLVRGRNPREAVADLVTAGAHPALRDRN</sequence>
<comment type="pathway">
    <text evidence="2 9">Amino-acid biosynthesis; L-tryptophan biosynthesis; L-tryptophan from chorismate: step 4/5.</text>
</comment>
<dbReference type="InterPro" id="IPR013785">
    <property type="entry name" value="Aldolase_TIM"/>
</dbReference>
<keyword evidence="5 9" id="KW-0210">Decarboxylase</keyword>
<evidence type="ECO:0000313" key="11">
    <source>
        <dbReference type="EMBL" id="SHJ25673.1"/>
    </source>
</evidence>
<dbReference type="Pfam" id="PF00218">
    <property type="entry name" value="IGPS"/>
    <property type="match status" value="1"/>
</dbReference>
<comment type="catalytic activity">
    <reaction evidence="1 9">
        <text>1-(2-carboxyphenylamino)-1-deoxy-D-ribulose 5-phosphate + H(+) = (1S,2R)-1-C-(indol-3-yl)glycerol 3-phosphate + CO2 + H2O</text>
        <dbReference type="Rhea" id="RHEA:23476"/>
        <dbReference type="ChEBI" id="CHEBI:15377"/>
        <dbReference type="ChEBI" id="CHEBI:15378"/>
        <dbReference type="ChEBI" id="CHEBI:16526"/>
        <dbReference type="ChEBI" id="CHEBI:58613"/>
        <dbReference type="ChEBI" id="CHEBI:58866"/>
        <dbReference type="EC" id="4.1.1.48"/>
    </reaction>
</comment>
<evidence type="ECO:0000256" key="8">
    <source>
        <dbReference type="ARBA" id="ARBA00023239"/>
    </source>
</evidence>
<dbReference type="PANTHER" id="PTHR22854:SF2">
    <property type="entry name" value="INDOLE-3-GLYCEROL-PHOSPHATE SYNTHASE"/>
    <property type="match status" value="1"/>
</dbReference>
<dbReference type="EC" id="4.1.1.48" evidence="9"/>
<evidence type="ECO:0000256" key="9">
    <source>
        <dbReference type="HAMAP-Rule" id="MF_00134"/>
    </source>
</evidence>
<comment type="similarity">
    <text evidence="3 9">Belongs to the TrpC family.</text>
</comment>
<dbReference type="EMBL" id="FQZK01000004">
    <property type="protein sequence ID" value="SHJ25673.1"/>
    <property type="molecule type" value="Genomic_DNA"/>
</dbReference>
<keyword evidence="12" id="KW-1185">Reference proteome</keyword>
<reference evidence="11 12" key="1">
    <citation type="submission" date="2016-11" db="EMBL/GenBank/DDBJ databases">
        <authorList>
            <person name="Jaros S."/>
            <person name="Januszkiewicz K."/>
            <person name="Wedrychowicz H."/>
        </authorList>
    </citation>
    <scope>NUCLEOTIDE SEQUENCE [LARGE SCALE GENOMIC DNA]</scope>
    <source>
        <strain evidence="11 12">CGMCC 4.5723</strain>
    </source>
</reference>
<dbReference type="HAMAP" id="MF_00134_B">
    <property type="entry name" value="IGPS_B"/>
    <property type="match status" value="1"/>
</dbReference>
<accession>A0A1M6HU14</accession>
<proteinExistence type="inferred from homology"/>
<dbReference type="FunFam" id="3.20.20.70:FF:000024">
    <property type="entry name" value="Indole-3-glycerol phosphate synthase"/>
    <property type="match status" value="1"/>
</dbReference>
<keyword evidence="8 9" id="KW-0456">Lyase</keyword>
<feature type="domain" description="Indole-3-glycerol phosphate synthase" evidence="10">
    <location>
        <begin position="4"/>
        <end position="255"/>
    </location>
</feature>
<dbReference type="NCBIfam" id="NF001377">
    <property type="entry name" value="PRK00278.2-4"/>
    <property type="match status" value="1"/>
</dbReference>
<dbReference type="SUPFAM" id="SSF51366">
    <property type="entry name" value="Ribulose-phoshate binding barrel"/>
    <property type="match status" value="1"/>
</dbReference>
<keyword evidence="4 9" id="KW-0028">Amino-acid biosynthesis</keyword>
<dbReference type="GO" id="GO:0000162">
    <property type="term" value="P:L-tryptophan biosynthetic process"/>
    <property type="evidence" value="ECO:0007669"/>
    <property type="project" value="UniProtKB-UniRule"/>
</dbReference>
<dbReference type="InterPro" id="IPR045186">
    <property type="entry name" value="Indole-3-glycerol_P_synth"/>
</dbReference>
<dbReference type="GO" id="GO:0004425">
    <property type="term" value="F:indole-3-glycerol-phosphate synthase activity"/>
    <property type="evidence" value="ECO:0007669"/>
    <property type="project" value="UniProtKB-UniRule"/>
</dbReference>
<dbReference type="GO" id="GO:0004640">
    <property type="term" value="F:phosphoribosylanthranilate isomerase activity"/>
    <property type="evidence" value="ECO:0007669"/>
    <property type="project" value="TreeGrafter"/>
</dbReference>
<gene>
    <name evidence="9" type="primary">trpC</name>
    <name evidence="11" type="ORF">SAMN05421803_104308</name>
</gene>
<dbReference type="PROSITE" id="PS00614">
    <property type="entry name" value="IGPS"/>
    <property type="match status" value="1"/>
</dbReference>
<evidence type="ECO:0000313" key="12">
    <source>
        <dbReference type="Proteomes" id="UP000184452"/>
    </source>
</evidence>
<keyword evidence="7 9" id="KW-0057">Aromatic amino acid biosynthesis</keyword>
<organism evidence="11 12">
    <name type="scientific">Nocardiopsis flavescens</name>
    <dbReference type="NCBI Taxonomy" id="758803"/>
    <lineage>
        <taxon>Bacteria</taxon>
        <taxon>Bacillati</taxon>
        <taxon>Actinomycetota</taxon>
        <taxon>Actinomycetes</taxon>
        <taxon>Streptosporangiales</taxon>
        <taxon>Nocardiopsidaceae</taxon>
        <taxon>Nocardiopsis</taxon>
    </lineage>
</organism>
<dbReference type="HAMAP" id="MF_00134_A">
    <property type="entry name" value="IGPS_A"/>
    <property type="match status" value="1"/>
</dbReference>
<name>A0A1M6HU14_9ACTN</name>
<dbReference type="Gene3D" id="3.20.20.70">
    <property type="entry name" value="Aldolase class I"/>
    <property type="match status" value="1"/>
</dbReference>